<keyword evidence="2" id="KW-1003">Cell membrane</keyword>
<feature type="transmembrane region" description="Helical" evidence="6">
    <location>
        <begin position="193"/>
        <end position="215"/>
    </location>
</feature>
<evidence type="ECO:0000256" key="5">
    <source>
        <dbReference type="ARBA" id="ARBA00023136"/>
    </source>
</evidence>
<evidence type="ECO:0000256" key="2">
    <source>
        <dbReference type="ARBA" id="ARBA00022475"/>
    </source>
</evidence>
<feature type="transmembrane region" description="Helical" evidence="6">
    <location>
        <begin position="27"/>
        <end position="46"/>
    </location>
</feature>
<evidence type="ECO:0000256" key="6">
    <source>
        <dbReference type="SAM" id="Phobius"/>
    </source>
</evidence>
<comment type="subcellular location">
    <subcellularLocation>
        <location evidence="1">Cell membrane</location>
        <topology evidence="1">Multi-pass membrane protein</topology>
    </subcellularLocation>
</comment>
<reference evidence="8 9" key="1">
    <citation type="journal article" date="2015" name="Int. J. Syst. Evol. Microbiol.">
        <title>Carboxylicivirga linearis sp. nov., isolated from a sea cucumber culture pond.</title>
        <authorList>
            <person name="Wang F.Q."/>
            <person name="Zhou Y.X."/>
            <person name="Lin X.Z."/>
            <person name="Chen G.J."/>
            <person name="Du Z.J."/>
        </authorList>
    </citation>
    <scope>NUCLEOTIDE SEQUENCE [LARGE SCALE GENOMIC DNA]</scope>
    <source>
        <strain evidence="8 9">FB218</strain>
    </source>
</reference>
<comment type="caution">
    <text evidence="8">The sequence shown here is derived from an EMBL/GenBank/DDBJ whole genome shotgun (WGS) entry which is preliminary data.</text>
</comment>
<keyword evidence="4 6" id="KW-1133">Transmembrane helix</keyword>
<dbReference type="PANTHER" id="PTHR30294:SF46">
    <property type="entry name" value="ABC TRANSPORTER PERMEASE"/>
    <property type="match status" value="1"/>
</dbReference>
<evidence type="ECO:0000259" key="7">
    <source>
        <dbReference type="Pfam" id="PF12698"/>
    </source>
</evidence>
<dbReference type="RefSeq" id="WP_212216884.1">
    <property type="nucleotide sequence ID" value="NZ_JAGUCO010000013.1"/>
</dbReference>
<feature type="domain" description="ABC-2 type transporter transmembrane" evidence="7">
    <location>
        <begin position="30"/>
        <end position="380"/>
    </location>
</feature>
<evidence type="ECO:0000256" key="3">
    <source>
        <dbReference type="ARBA" id="ARBA00022692"/>
    </source>
</evidence>
<dbReference type="Gene3D" id="3.40.1710.10">
    <property type="entry name" value="abc type-2 transporter like domain"/>
    <property type="match status" value="1"/>
</dbReference>
<evidence type="ECO:0000256" key="4">
    <source>
        <dbReference type="ARBA" id="ARBA00022989"/>
    </source>
</evidence>
<dbReference type="InterPro" id="IPR013525">
    <property type="entry name" value="ABC2_TM"/>
</dbReference>
<name>A0ABS5JXK5_9BACT</name>
<keyword evidence="5 6" id="KW-0472">Membrane</keyword>
<dbReference type="PANTHER" id="PTHR30294">
    <property type="entry name" value="MEMBRANE COMPONENT OF ABC TRANSPORTER YHHJ-RELATED"/>
    <property type="match status" value="1"/>
</dbReference>
<accession>A0ABS5JXK5</accession>
<dbReference type="InterPro" id="IPR051449">
    <property type="entry name" value="ABC-2_transporter_component"/>
</dbReference>
<dbReference type="Pfam" id="PF12698">
    <property type="entry name" value="ABC2_membrane_3"/>
    <property type="match status" value="1"/>
</dbReference>
<gene>
    <name evidence="8" type="ORF">KEM10_15205</name>
</gene>
<feature type="transmembrane region" description="Helical" evidence="6">
    <location>
        <begin position="367"/>
        <end position="386"/>
    </location>
</feature>
<evidence type="ECO:0000313" key="9">
    <source>
        <dbReference type="Proteomes" id="UP000708576"/>
    </source>
</evidence>
<evidence type="ECO:0000256" key="1">
    <source>
        <dbReference type="ARBA" id="ARBA00004651"/>
    </source>
</evidence>
<keyword evidence="9" id="KW-1185">Reference proteome</keyword>
<feature type="transmembrane region" description="Helical" evidence="6">
    <location>
        <begin position="309"/>
        <end position="327"/>
    </location>
</feature>
<organism evidence="8 9">
    <name type="scientific">Carboxylicivirga linearis</name>
    <dbReference type="NCBI Taxonomy" id="1628157"/>
    <lineage>
        <taxon>Bacteria</taxon>
        <taxon>Pseudomonadati</taxon>
        <taxon>Bacteroidota</taxon>
        <taxon>Bacteroidia</taxon>
        <taxon>Marinilabiliales</taxon>
        <taxon>Marinilabiliaceae</taxon>
        <taxon>Carboxylicivirga</taxon>
    </lineage>
</organism>
<proteinExistence type="predicted"/>
<evidence type="ECO:0000313" key="8">
    <source>
        <dbReference type="EMBL" id="MBS2099642.1"/>
    </source>
</evidence>
<sequence length="393" mass="44464">MNSILDKLKQIIYFASQELLNIVKDSGVVLIFFVATLLYPALYAFVYQKEAIDALPVAVIDDDNTQTSRKLVTMLDASSDISVTEKINDFQQAEQLFLNKKIYGIITIDNDFEKQVLKGEQAHLGVYCDGSYIMHYKTVLTAATKTGLTFGAGVQAKKLLMKGTPKSQLMAQISPVNLVSKPLFNATGGYGTYLMPPIMVLVIQQLLLIGIGMIGGTHRENNGGKYIISQEIKERGWDNWFLGRALSYFIIFMLVTYYLFVLTFKWFEFPIHGNPSDVLILMTPMVLASIFLAMWLSTYFYFRVQSMMLFLFSSFIFLFLSGISWPVEAFPPFFKWLSQLLPSTQGIQGIMKIQIFGANLSEVQNHITALWALTVVFFTGSGLRFWQLSTKKQ</sequence>
<dbReference type="EMBL" id="JAGUCO010000013">
    <property type="protein sequence ID" value="MBS2099642.1"/>
    <property type="molecule type" value="Genomic_DNA"/>
</dbReference>
<dbReference type="Proteomes" id="UP000708576">
    <property type="component" value="Unassembled WGS sequence"/>
</dbReference>
<feature type="transmembrane region" description="Helical" evidence="6">
    <location>
        <begin position="279"/>
        <end position="302"/>
    </location>
</feature>
<protein>
    <submittedName>
        <fullName evidence="8">ABC transporter permease</fullName>
    </submittedName>
</protein>
<keyword evidence="3 6" id="KW-0812">Transmembrane</keyword>
<feature type="transmembrane region" description="Helical" evidence="6">
    <location>
        <begin position="245"/>
        <end position="267"/>
    </location>
</feature>